<keyword evidence="1" id="KW-0472">Membrane</keyword>
<organism evidence="2 3">
    <name type="scientific">Collybiopsis luxurians FD-317 M1</name>
    <dbReference type="NCBI Taxonomy" id="944289"/>
    <lineage>
        <taxon>Eukaryota</taxon>
        <taxon>Fungi</taxon>
        <taxon>Dikarya</taxon>
        <taxon>Basidiomycota</taxon>
        <taxon>Agaricomycotina</taxon>
        <taxon>Agaricomycetes</taxon>
        <taxon>Agaricomycetidae</taxon>
        <taxon>Agaricales</taxon>
        <taxon>Marasmiineae</taxon>
        <taxon>Omphalotaceae</taxon>
        <taxon>Collybiopsis</taxon>
        <taxon>Collybiopsis luxurians</taxon>
    </lineage>
</organism>
<accession>A0A0D0B3A8</accession>
<keyword evidence="1" id="KW-1133">Transmembrane helix</keyword>
<keyword evidence="1" id="KW-0812">Transmembrane</keyword>
<dbReference type="HOGENOM" id="CLU_094656_0_0_1"/>
<feature type="transmembrane region" description="Helical" evidence="1">
    <location>
        <begin position="171"/>
        <end position="188"/>
    </location>
</feature>
<dbReference type="AlphaFoldDB" id="A0A0D0B3A8"/>
<evidence type="ECO:0000256" key="1">
    <source>
        <dbReference type="SAM" id="Phobius"/>
    </source>
</evidence>
<dbReference type="OrthoDB" id="2756618at2759"/>
<name>A0A0D0B3A8_9AGAR</name>
<protein>
    <submittedName>
        <fullName evidence="2">Uncharacterized protein</fullName>
    </submittedName>
</protein>
<evidence type="ECO:0000313" key="3">
    <source>
        <dbReference type="Proteomes" id="UP000053593"/>
    </source>
</evidence>
<feature type="transmembrane region" description="Helical" evidence="1">
    <location>
        <begin position="118"/>
        <end position="137"/>
    </location>
</feature>
<feature type="transmembrane region" description="Helical" evidence="1">
    <location>
        <begin position="13"/>
        <end position="40"/>
    </location>
</feature>
<sequence length="257" mass="28657">MSKEVLVSNYIEFVAGTVVPCTITTFFLYGLYSLLFCIYIQIQIRDSRSHRPGNRHRRPTFFRISLPALFLLISLDVILSTISLYEQLRSQTLLDLVSGKQSLTEPDAHYFRFCNFELAASVVFTVASTMADTVLLYRAYTLWDRKKTIVIPAVILLLSSFGMLKRCRKKILNWSAGSGVYAIILGGKGRTLLITDFLAGETMLKDAKIGILIFACSTLVTNLSLTGLIEFDNSVILQTGISLLPNISTTSHSSNSF</sequence>
<reference evidence="2 3" key="1">
    <citation type="submission" date="2014-04" db="EMBL/GenBank/DDBJ databases">
        <title>Evolutionary Origins and Diversification of the Mycorrhizal Mutualists.</title>
        <authorList>
            <consortium name="DOE Joint Genome Institute"/>
            <consortium name="Mycorrhizal Genomics Consortium"/>
            <person name="Kohler A."/>
            <person name="Kuo A."/>
            <person name="Nagy L.G."/>
            <person name="Floudas D."/>
            <person name="Copeland A."/>
            <person name="Barry K.W."/>
            <person name="Cichocki N."/>
            <person name="Veneault-Fourrey C."/>
            <person name="LaButti K."/>
            <person name="Lindquist E.A."/>
            <person name="Lipzen A."/>
            <person name="Lundell T."/>
            <person name="Morin E."/>
            <person name="Murat C."/>
            <person name="Riley R."/>
            <person name="Ohm R."/>
            <person name="Sun H."/>
            <person name="Tunlid A."/>
            <person name="Henrissat B."/>
            <person name="Grigoriev I.V."/>
            <person name="Hibbett D.S."/>
            <person name="Martin F."/>
        </authorList>
    </citation>
    <scope>NUCLEOTIDE SEQUENCE [LARGE SCALE GENOMIC DNA]</scope>
    <source>
        <strain evidence="2 3">FD-317 M1</strain>
    </source>
</reference>
<gene>
    <name evidence="2" type="ORF">GYMLUDRAFT_45928</name>
</gene>
<proteinExistence type="predicted"/>
<dbReference type="EMBL" id="KN834789">
    <property type="protein sequence ID" value="KIK57755.1"/>
    <property type="molecule type" value="Genomic_DNA"/>
</dbReference>
<evidence type="ECO:0000313" key="2">
    <source>
        <dbReference type="EMBL" id="KIK57755.1"/>
    </source>
</evidence>
<feature type="transmembrane region" description="Helical" evidence="1">
    <location>
        <begin position="61"/>
        <end position="85"/>
    </location>
</feature>
<dbReference type="Proteomes" id="UP000053593">
    <property type="component" value="Unassembled WGS sequence"/>
</dbReference>
<feature type="transmembrane region" description="Helical" evidence="1">
    <location>
        <begin position="209"/>
        <end position="229"/>
    </location>
</feature>
<keyword evidence="3" id="KW-1185">Reference proteome</keyword>